<evidence type="ECO:0000313" key="2">
    <source>
        <dbReference type="Proteomes" id="UP000223060"/>
    </source>
</evidence>
<reference evidence="2" key="1">
    <citation type="submission" date="2015-03" db="EMBL/GenBank/DDBJ databases">
        <authorList>
            <person name="Ferrari E."/>
            <person name="Walter M.C."/>
            <person name="Huptas C."/>
            <person name="Scherer S."/>
            <person name="Mueller-Herbst S."/>
        </authorList>
    </citation>
    <scope>NUCLEOTIDE SEQUENCE [LARGE SCALE GENOMIC DNA]</scope>
    <source>
        <strain evidence="2">LWP01</strain>
    </source>
</reference>
<accession>A0A1S7FUW0</accession>
<evidence type="ECO:0008006" key="3">
    <source>
        <dbReference type="Google" id="ProtNLM"/>
    </source>
</evidence>
<dbReference type="RefSeq" id="WP_036061796.1">
    <property type="nucleotide sequence ID" value="NZ_CP011102.1"/>
</dbReference>
<evidence type="ECO:0000313" key="1">
    <source>
        <dbReference type="EMBL" id="AQY51228.1"/>
    </source>
</evidence>
<dbReference type="KEGG" id="lwi:UE46_09295"/>
<sequence length="112" mass="13241">MRKLVIVGILLVIMTTVGMMTLNHYNTKRIAEEKIVQYIEQQKIPKENIYNETFTWDWENSGHYIKQFNVKGDDSRITYQYSFIAKDKPIVFIPYTSTAFEVKVKYPAPEIK</sequence>
<organism evidence="1 2">
    <name type="scientific">Listeria weihenstephanensis</name>
    <dbReference type="NCBI Taxonomy" id="1006155"/>
    <lineage>
        <taxon>Bacteria</taxon>
        <taxon>Bacillati</taxon>
        <taxon>Bacillota</taxon>
        <taxon>Bacilli</taxon>
        <taxon>Bacillales</taxon>
        <taxon>Listeriaceae</taxon>
        <taxon>Listeria</taxon>
    </lineage>
</organism>
<proteinExistence type="predicted"/>
<dbReference type="Proteomes" id="UP000223060">
    <property type="component" value="Chromosome"/>
</dbReference>
<dbReference type="Pfam" id="PF11337">
    <property type="entry name" value="DUF3139"/>
    <property type="match status" value="1"/>
</dbReference>
<name>A0A1S7FUW0_9LIST</name>
<keyword evidence="2" id="KW-1185">Reference proteome</keyword>
<protein>
    <recommendedName>
        <fullName evidence="3">DUF3139 domain-containing protein</fullName>
    </recommendedName>
</protein>
<gene>
    <name evidence="1" type="ORF">UE46_09295</name>
</gene>
<dbReference type="AlphaFoldDB" id="A0A1S7FUW0"/>
<dbReference type="InterPro" id="IPR021486">
    <property type="entry name" value="DUF3139"/>
</dbReference>
<dbReference type="EMBL" id="CP011102">
    <property type="protein sequence ID" value="AQY51228.1"/>
    <property type="molecule type" value="Genomic_DNA"/>
</dbReference>